<dbReference type="RefSeq" id="WP_218126981.1">
    <property type="nucleotide sequence ID" value="NZ_FNFO01000001.1"/>
</dbReference>
<dbReference type="AlphaFoldDB" id="A0A1G8WNR2"/>
<reference evidence="4 5" key="1">
    <citation type="submission" date="2016-10" db="EMBL/GenBank/DDBJ databases">
        <authorList>
            <person name="de Groot N.N."/>
        </authorList>
    </citation>
    <scope>NUCLEOTIDE SEQUENCE [LARGE SCALE GENOMIC DNA]</scope>
    <source>
        <strain evidence="4 5">DSM 25186</strain>
    </source>
</reference>
<protein>
    <submittedName>
        <fullName evidence="4">Dipeptidyl-peptidase-3</fullName>
    </submittedName>
</protein>
<organism evidence="4 5">
    <name type="scientific">Catalinimonas alkaloidigena</name>
    <dbReference type="NCBI Taxonomy" id="1075417"/>
    <lineage>
        <taxon>Bacteria</taxon>
        <taxon>Pseudomonadati</taxon>
        <taxon>Bacteroidota</taxon>
        <taxon>Cytophagia</taxon>
        <taxon>Cytophagales</taxon>
        <taxon>Catalimonadaceae</taxon>
        <taxon>Catalinimonas</taxon>
    </lineage>
</organism>
<dbReference type="GO" id="GO:0046872">
    <property type="term" value="F:metal ion binding"/>
    <property type="evidence" value="ECO:0007669"/>
    <property type="project" value="UniProtKB-KW"/>
</dbReference>
<keyword evidence="5" id="KW-1185">Reference proteome</keyword>
<gene>
    <name evidence="4" type="ORF">SAMN05421823_101141</name>
</gene>
<keyword evidence="3" id="KW-0732">Signal</keyword>
<evidence type="ECO:0000313" key="4">
    <source>
        <dbReference type="EMBL" id="SDJ79979.1"/>
    </source>
</evidence>
<feature type="signal peptide" evidence="3">
    <location>
        <begin position="1"/>
        <end position="20"/>
    </location>
</feature>
<dbReference type="GO" id="GO:0016787">
    <property type="term" value="F:hydrolase activity"/>
    <property type="evidence" value="ECO:0007669"/>
    <property type="project" value="UniProtKB-KW"/>
</dbReference>
<evidence type="ECO:0000256" key="2">
    <source>
        <dbReference type="ARBA" id="ARBA00022801"/>
    </source>
</evidence>
<feature type="chain" id="PRO_5011535132" evidence="3">
    <location>
        <begin position="21"/>
        <end position="694"/>
    </location>
</feature>
<dbReference type="PANTHER" id="PTHR23422">
    <property type="entry name" value="DIPEPTIDYL PEPTIDASE III-RELATED"/>
    <property type="match status" value="1"/>
</dbReference>
<accession>A0A1G8WNR2</accession>
<evidence type="ECO:0000313" key="5">
    <source>
        <dbReference type="Proteomes" id="UP000198510"/>
    </source>
</evidence>
<dbReference type="Pfam" id="PF03571">
    <property type="entry name" value="Peptidase_M49"/>
    <property type="match status" value="1"/>
</dbReference>
<evidence type="ECO:0000256" key="1">
    <source>
        <dbReference type="ARBA" id="ARBA00022723"/>
    </source>
</evidence>
<name>A0A1G8WNR2_9BACT</name>
<sequence length="694" mass="78152">MMTRISPLACAFALVALCSACDTSRPPAAESSVAQPDSGFQYVADRFADLQVLRYQVPGFETLTAQQKELLYYLSEAALSGRDIIWDQNYRHNLRIRKVLERLVSDYQGDRNAEAYQQLLTYAKRVWFSNGIHHHYSTRKMMPAFSYDFFAEAVRSLPADQLPLQPGETVDDLLALLQPILFDPAVDVKRVNKDEGVDLISGSANNYYGEGLTQREVEGFYDRFIKKAEENAPSYGLNSRLVKEGNQLIEQQYRIGGLYSEAITHIVSWLEKAVEVAENDQQRQALTKLIAYYQTGDLRQFDEYNILWVADTASRIDVVNGFIEVYGDPLGYRGAYESVVSFKDLEATKRIKAIGDQAQWFEDHSPILEQHKKKQVQGISGKVITVVMEAGDAAPSTPIGINLPNARWIRQQYGSKSVSLGNIVEAYDHVSAAGSSLEAFAASPEEVQRAREYGILAGQLHTDMHEVIGHASGQVEPGVGTPQETLKNYASTLEEARADLVALYYLLDQKLVDIGVMPSLEVGKAEYDRYIRNGLMQQLNRLEPGENLEEDHMRNRQLVAGWAFEEGKADKVIERVERDGKTYFVVRNYERLRDIFGQELREIQRIISQGDAHAARALVERYGVKVDQALLVEVKERYASLNTAPYSGFIQPKLTPVTNAAGEITDVTISYPDDFVQQMLDYGRDYAFLPIVND</sequence>
<dbReference type="PANTHER" id="PTHR23422:SF11">
    <property type="entry name" value="DIPEPTIDYL PEPTIDASE 3"/>
    <property type="match status" value="1"/>
</dbReference>
<dbReference type="Gene3D" id="3.30.540.30">
    <property type="match status" value="1"/>
</dbReference>
<dbReference type="STRING" id="1075417.SAMN05421823_101141"/>
<dbReference type="Proteomes" id="UP000198510">
    <property type="component" value="Unassembled WGS sequence"/>
</dbReference>
<keyword evidence="1" id="KW-0479">Metal-binding</keyword>
<dbReference type="EMBL" id="FNFO01000001">
    <property type="protein sequence ID" value="SDJ79979.1"/>
    <property type="molecule type" value="Genomic_DNA"/>
</dbReference>
<dbReference type="InterPro" id="IPR039461">
    <property type="entry name" value="Peptidase_M49"/>
</dbReference>
<evidence type="ECO:0000256" key="3">
    <source>
        <dbReference type="SAM" id="SignalP"/>
    </source>
</evidence>
<proteinExistence type="predicted"/>
<keyword evidence="2" id="KW-0378">Hydrolase</keyword>